<evidence type="ECO:0000256" key="1">
    <source>
        <dbReference type="SAM" id="MobiDB-lite"/>
    </source>
</evidence>
<organism evidence="2 3">
    <name type="scientific">Streptomyces rameus</name>
    <dbReference type="NCBI Taxonomy" id="68261"/>
    <lineage>
        <taxon>Bacteria</taxon>
        <taxon>Bacillati</taxon>
        <taxon>Actinomycetota</taxon>
        <taxon>Actinomycetes</taxon>
        <taxon>Kitasatosporales</taxon>
        <taxon>Streptomycetaceae</taxon>
        <taxon>Streptomyces</taxon>
    </lineage>
</organism>
<comment type="caution">
    <text evidence="2">The sequence shown here is derived from an EMBL/GenBank/DDBJ whole genome shotgun (WGS) entry which is preliminary data.</text>
</comment>
<protein>
    <recommendedName>
        <fullName evidence="4">Transposase</fullName>
    </recommendedName>
</protein>
<sequence length="149" mass="16057">MNARRNGSRLVLDHYLEALLRKPGAFPGSTALEQAHSAGRVIPVHDKWWTAAKAAHGDASGTRALIEVLLLARHMDHEQVVAGLAAAYRAGAPTADVVALEARKLADSDGEPIPPARPGKQQATEHEGPTASVTFLADWKFRPSIEQTW</sequence>
<proteinExistence type="predicted"/>
<dbReference type="EMBL" id="BAAAVM010000001">
    <property type="protein sequence ID" value="GAA3116600.1"/>
    <property type="molecule type" value="Genomic_DNA"/>
</dbReference>
<reference evidence="3" key="1">
    <citation type="journal article" date="2019" name="Int. J. Syst. Evol. Microbiol.">
        <title>The Global Catalogue of Microorganisms (GCM) 10K type strain sequencing project: providing services to taxonomists for standard genome sequencing and annotation.</title>
        <authorList>
            <consortium name="The Broad Institute Genomics Platform"/>
            <consortium name="The Broad Institute Genome Sequencing Center for Infectious Disease"/>
            <person name="Wu L."/>
            <person name="Ma J."/>
        </authorList>
    </citation>
    <scope>NUCLEOTIDE SEQUENCE [LARGE SCALE GENOMIC DNA]</scope>
    <source>
        <strain evidence="3">JCM 11574</strain>
    </source>
</reference>
<evidence type="ECO:0000313" key="2">
    <source>
        <dbReference type="EMBL" id="GAA3116600.1"/>
    </source>
</evidence>
<gene>
    <name evidence="2" type="ORF">GCM10010521_00480</name>
</gene>
<feature type="region of interest" description="Disordered" evidence="1">
    <location>
        <begin position="106"/>
        <end position="129"/>
    </location>
</feature>
<dbReference type="Proteomes" id="UP001500893">
    <property type="component" value="Unassembled WGS sequence"/>
</dbReference>
<name>A0ABP6MJE1_9ACTN</name>
<accession>A0ABP6MJE1</accession>
<evidence type="ECO:0000313" key="3">
    <source>
        <dbReference type="Proteomes" id="UP001500893"/>
    </source>
</evidence>
<evidence type="ECO:0008006" key="4">
    <source>
        <dbReference type="Google" id="ProtNLM"/>
    </source>
</evidence>
<dbReference type="RefSeq" id="WP_345046245.1">
    <property type="nucleotide sequence ID" value="NZ_BAAAVM010000001.1"/>
</dbReference>
<keyword evidence="3" id="KW-1185">Reference proteome</keyword>